<keyword evidence="3" id="KW-1185">Reference proteome</keyword>
<name>A0A1V8T1R1_9PEZI</name>
<proteinExistence type="predicted"/>
<accession>A0A1V8T1R1</accession>
<reference evidence="3" key="1">
    <citation type="submission" date="2017-03" db="EMBL/GenBank/DDBJ databases">
        <title>Genomes of endolithic fungi from Antarctica.</title>
        <authorList>
            <person name="Coleine C."/>
            <person name="Masonjones S."/>
            <person name="Stajich J.E."/>
        </authorList>
    </citation>
    <scope>NUCLEOTIDE SEQUENCE [LARGE SCALE GENOMIC DNA]</scope>
    <source>
        <strain evidence="3">CCFEE 5527</strain>
    </source>
</reference>
<dbReference type="AlphaFoldDB" id="A0A1V8T1R1"/>
<evidence type="ECO:0000313" key="3">
    <source>
        <dbReference type="Proteomes" id="UP000192596"/>
    </source>
</evidence>
<dbReference type="OrthoDB" id="410701at2759"/>
<comment type="caution">
    <text evidence="2">The sequence shown here is derived from an EMBL/GenBank/DDBJ whole genome shotgun (WGS) entry which is preliminary data.</text>
</comment>
<organism evidence="2 3">
    <name type="scientific">Cryoendolithus antarcticus</name>
    <dbReference type="NCBI Taxonomy" id="1507870"/>
    <lineage>
        <taxon>Eukaryota</taxon>
        <taxon>Fungi</taxon>
        <taxon>Dikarya</taxon>
        <taxon>Ascomycota</taxon>
        <taxon>Pezizomycotina</taxon>
        <taxon>Dothideomycetes</taxon>
        <taxon>Dothideomycetidae</taxon>
        <taxon>Cladosporiales</taxon>
        <taxon>Cladosporiaceae</taxon>
        <taxon>Cryoendolithus</taxon>
    </lineage>
</organism>
<feature type="region of interest" description="Disordered" evidence="1">
    <location>
        <begin position="216"/>
        <end position="236"/>
    </location>
</feature>
<evidence type="ECO:0000256" key="1">
    <source>
        <dbReference type="SAM" id="MobiDB-lite"/>
    </source>
</evidence>
<dbReference type="STRING" id="1507870.A0A1V8T1R1"/>
<dbReference type="EMBL" id="NAJO01000020">
    <property type="protein sequence ID" value="OQO05148.1"/>
    <property type="molecule type" value="Genomic_DNA"/>
</dbReference>
<evidence type="ECO:0000313" key="2">
    <source>
        <dbReference type="EMBL" id="OQO05148.1"/>
    </source>
</evidence>
<dbReference type="Proteomes" id="UP000192596">
    <property type="component" value="Unassembled WGS sequence"/>
</dbReference>
<gene>
    <name evidence="2" type="ORF">B0A48_08168</name>
</gene>
<dbReference type="InParanoid" id="A0A1V8T1R1"/>
<sequence length="674" mass="75159">MWQIAQPLAVSPFKDVSHQETAIICILSFMAEHKPALQIDRQGYRAVIRMQLSQPKTESERKWAALKALSWPPWKEDRTAMDSELGPEQGISRAGATLRRMQEAGYAFQGWERVAMIYSGWDTDNTPTIQRRSRHMPSQIDTWNEAQYIWAARIECTRTAQEAWACFEAAEAARVHPTKSMLLAIVQKLHGEEQRLALARESEHVNPFARDTFAGDSPAVLAPPPSTHQHTFTRTPPPKMHEFYERCMKHGLHFKGLALAYLVANAKSHQVGLRYLRSAGDAYAGIMQMLRASSDADAFEVPAFLLGAYVALLTKPHTNIRIHTSVNSGWLLPPSDKLHVMTLHPRSSLVRAVSLLLRSRTVNMQAYAVLLRAFGRISLTERSYILRHDVVESSAPFGAEMKVLTAYRLAQCVVDLLTSKGRDPDVPSFLHLCYATENAALACWRVLTAKQCSLPDDAKHSAAPAPLVTAEIEDVLGSLLPVQYLVSHFETLTDTEQSSSHVPVPPDPAIDSTSPSKVDIPYLPRLLNVPGPAVLHAYIRALGWHGAHRQIHATLQFIKGHADELAEQRAKDRGGEEHWRLCIIAARVFLEREWLRDAWSEESSVAESTLLGGFVQSAAAKMVAECRSLANESLGGWPTDEEVEAYVRKGWDRFGAVLHQNSYDEVDVDAGCEV</sequence>
<protein>
    <submittedName>
        <fullName evidence="2">Uncharacterized protein</fullName>
    </submittedName>
</protein>